<evidence type="ECO:0000256" key="3">
    <source>
        <dbReference type="ARBA" id="ARBA00022801"/>
    </source>
</evidence>
<dbReference type="PROSITE" id="PS51746">
    <property type="entry name" value="PPM_2"/>
    <property type="match status" value="1"/>
</dbReference>
<dbReference type="STRING" id="578459.A0A194SCU3"/>
<dbReference type="EMBL" id="KQ474075">
    <property type="protein sequence ID" value="KPV77216.1"/>
    <property type="molecule type" value="Genomic_DNA"/>
</dbReference>
<dbReference type="OrthoDB" id="10264738at2759"/>
<dbReference type="Gene3D" id="3.60.40.10">
    <property type="entry name" value="PPM-type phosphatase domain"/>
    <property type="match status" value="1"/>
</dbReference>
<keyword evidence="4 5" id="KW-0904">Protein phosphatase</keyword>
<dbReference type="PANTHER" id="PTHR13832">
    <property type="entry name" value="PROTEIN PHOSPHATASE 2C"/>
    <property type="match status" value="1"/>
</dbReference>
<dbReference type="PROSITE" id="PS01032">
    <property type="entry name" value="PPM_1"/>
    <property type="match status" value="1"/>
</dbReference>
<comment type="similarity">
    <text evidence="1 5">Belongs to the PP2C family.</text>
</comment>
<proteinExistence type="inferred from homology"/>
<dbReference type="GO" id="GO:0046872">
    <property type="term" value="F:metal ion binding"/>
    <property type="evidence" value="ECO:0007669"/>
    <property type="project" value="UniProtKB-KW"/>
</dbReference>
<feature type="region of interest" description="Disordered" evidence="6">
    <location>
        <begin position="206"/>
        <end position="270"/>
    </location>
</feature>
<dbReference type="SUPFAM" id="SSF81606">
    <property type="entry name" value="PP2C-like"/>
    <property type="match status" value="2"/>
</dbReference>
<sequence>MSDPNAKVVEVTQAEGSDTYGSVNQHPKVESPQTAFKVGVSVDRNKKCRRTMEDAHSFIYDFGGIRGQGYFAVFDGHAGKHAAEWCGHHFHEHLLDNLRKAPVTPIPDLLNATFHTVDTKLSELAASGNTHSGCTAVTCFLRLEDDQGRPAGDASGVCSDVVAVKEGQQVVADEGSALRAAQAGGSAPGGSGNDAAVQGLPELARDGEGAAEGGEAADKAAGHSRRRSAHEVKSRIKNLLTGRSDEFTASSTSSSTSSLASGSSAAARGNTVATPTVEIAGPAVTKSAAKRTLYTANVGDARAVLSRGGRAVRLTYDHKGSDAKEAKRISDAGGFVLNNRVNGVLAVTRSLGDSSMKEFVVGSPFTTETTLGPQDEWLIVACDGLWDVCSDQEAVDLIKDVECPQEASQKLLDHALSSFSTDNLSILCVRLNNGANP</sequence>
<evidence type="ECO:0000256" key="1">
    <source>
        <dbReference type="ARBA" id="ARBA00006702"/>
    </source>
</evidence>
<organism evidence="8 9">
    <name type="scientific">Rhodotorula graminis (strain WP1)</name>
    <dbReference type="NCBI Taxonomy" id="578459"/>
    <lineage>
        <taxon>Eukaryota</taxon>
        <taxon>Fungi</taxon>
        <taxon>Dikarya</taxon>
        <taxon>Basidiomycota</taxon>
        <taxon>Pucciniomycotina</taxon>
        <taxon>Microbotryomycetes</taxon>
        <taxon>Sporidiobolales</taxon>
        <taxon>Sporidiobolaceae</taxon>
        <taxon>Rhodotorula</taxon>
    </lineage>
</organism>
<dbReference type="InterPro" id="IPR036457">
    <property type="entry name" value="PPM-type-like_dom_sf"/>
</dbReference>
<dbReference type="InterPro" id="IPR000222">
    <property type="entry name" value="PP2C_BS"/>
</dbReference>
<dbReference type="CDD" id="cd00143">
    <property type="entry name" value="PP2Cc"/>
    <property type="match status" value="1"/>
</dbReference>
<evidence type="ECO:0000256" key="2">
    <source>
        <dbReference type="ARBA" id="ARBA00022723"/>
    </source>
</evidence>
<dbReference type="PANTHER" id="PTHR13832:SF837">
    <property type="entry name" value="PROTEIN PHOSPHATASE 2C-LIKE DOMAIN-CONTAINING PROTEIN 1"/>
    <property type="match status" value="1"/>
</dbReference>
<evidence type="ECO:0000256" key="4">
    <source>
        <dbReference type="ARBA" id="ARBA00022912"/>
    </source>
</evidence>
<keyword evidence="3 5" id="KW-0378">Hydrolase</keyword>
<name>A0A194SCU3_RHOGW</name>
<dbReference type="OMA" id="MCEESDG"/>
<gene>
    <name evidence="8" type="ORF">RHOBADRAFT_31429</name>
</gene>
<evidence type="ECO:0000256" key="5">
    <source>
        <dbReference type="RuleBase" id="RU003465"/>
    </source>
</evidence>
<keyword evidence="2" id="KW-0479">Metal-binding</keyword>
<evidence type="ECO:0000259" key="7">
    <source>
        <dbReference type="PROSITE" id="PS51746"/>
    </source>
</evidence>
<reference evidence="8 9" key="1">
    <citation type="journal article" date="2015" name="Front. Microbiol.">
        <title>Genome sequence of the plant growth promoting endophytic yeast Rhodotorula graminis WP1.</title>
        <authorList>
            <person name="Firrincieli A."/>
            <person name="Otillar R."/>
            <person name="Salamov A."/>
            <person name="Schmutz J."/>
            <person name="Khan Z."/>
            <person name="Redman R.S."/>
            <person name="Fleck N.D."/>
            <person name="Lindquist E."/>
            <person name="Grigoriev I.V."/>
            <person name="Doty S.L."/>
        </authorList>
    </citation>
    <scope>NUCLEOTIDE SEQUENCE [LARGE SCALE GENOMIC DNA]</scope>
    <source>
        <strain evidence="8 9">WP1</strain>
    </source>
</reference>
<accession>A0A194SCU3</accession>
<feature type="domain" description="PPM-type phosphatase" evidence="7">
    <location>
        <begin position="37"/>
        <end position="431"/>
    </location>
</feature>
<dbReference type="GeneID" id="28973420"/>
<evidence type="ECO:0000256" key="6">
    <source>
        <dbReference type="SAM" id="MobiDB-lite"/>
    </source>
</evidence>
<feature type="compositionally biased region" description="Low complexity" evidence="6">
    <location>
        <begin position="248"/>
        <end position="267"/>
    </location>
</feature>
<dbReference type="GO" id="GO:0004722">
    <property type="term" value="F:protein serine/threonine phosphatase activity"/>
    <property type="evidence" value="ECO:0007669"/>
    <property type="project" value="InterPro"/>
</dbReference>
<evidence type="ECO:0000313" key="9">
    <source>
        <dbReference type="Proteomes" id="UP000053890"/>
    </source>
</evidence>
<dbReference type="SMART" id="SM00332">
    <property type="entry name" value="PP2Cc"/>
    <property type="match status" value="1"/>
</dbReference>
<evidence type="ECO:0000313" key="8">
    <source>
        <dbReference type="EMBL" id="KPV77216.1"/>
    </source>
</evidence>
<dbReference type="InterPro" id="IPR001932">
    <property type="entry name" value="PPM-type_phosphatase-like_dom"/>
</dbReference>
<keyword evidence="9" id="KW-1185">Reference proteome</keyword>
<dbReference type="RefSeq" id="XP_018273265.1">
    <property type="nucleotide sequence ID" value="XM_018412971.1"/>
</dbReference>
<dbReference type="Pfam" id="PF00481">
    <property type="entry name" value="PP2C"/>
    <property type="match status" value="2"/>
</dbReference>
<dbReference type="Proteomes" id="UP000053890">
    <property type="component" value="Unassembled WGS sequence"/>
</dbReference>
<dbReference type="InterPro" id="IPR015655">
    <property type="entry name" value="PP2C"/>
</dbReference>
<dbReference type="AlphaFoldDB" id="A0A194SCU3"/>
<protein>
    <recommendedName>
        <fullName evidence="7">PPM-type phosphatase domain-containing protein</fullName>
    </recommendedName>
</protein>